<proteinExistence type="predicted"/>
<gene>
    <name evidence="1" type="ORF">F4821DRAFT_264285</name>
</gene>
<evidence type="ECO:0000313" key="1">
    <source>
        <dbReference type="EMBL" id="KAI6082081.1"/>
    </source>
</evidence>
<comment type="caution">
    <text evidence="1">The sequence shown here is derived from an EMBL/GenBank/DDBJ whole genome shotgun (WGS) entry which is preliminary data.</text>
</comment>
<keyword evidence="2" id="KW-1185">Reference proteome</keyword>
<protein>
    <submittedName>
        <fullName evidence="1">Uncharacterized protein</fullName>
    </submittedName>
</protein>
<evidence type="ECO:0000313" key="2">
    <source>
        <dbReference type="Proteomes" id="UP001497680"/>
    </source>
</evidence>
<name>A0ACC0CNP1_9PEZI</name>
<accession>A0ACC0CNP1</accession>
<reference evidence="1 2" key="1">
    <citation type="journal article" date="2022" name="New Phytol.">
        <title>Ecological generalism drives hyperdiversity of secondary metabolite gene clusters in xylarialean endophytes.</title>
        <authorList>
            <person name="Franco M.E.E."/>
            <person name="Wisecaver J.H."/>
            <person name="Arnold A.E."/>
            <person name="Ju Y.M."/>
            <person name="Slot J.C."/>
            <person name="Ahrendt S."/>
            <person name="Moore L.P."/>
            <person name="Eastman K.E."/>
            <person name="Scott K."/>
            <person name="Konkel Z."/>
            <person name="Mondo S.J."/>
            <person name="Kuo A."/>
            <person name="Hayes R.D."/>
            <person name="Haridas S."/>
            <person name="Andreopoulos B."/>
            <person name="Riley R."/>
            <person name="LaButti K."/>
            <person name="Pangilinan J."/>
            <person name="Lipzen A."/>
            <person name="Amirebrahimi M."/>
            <person name="Yan J."/>
            <person name="Adam C."/>
            <person name="Keymanesh K."/>
            <person name="Ng V."/>
            <person name="Louie K."/>
            <person name="Northen T."/>
            <person name="Drula E."/>
            <person name="Henrissat B."/>
            <person name="Hsieh H.M."/>
            <person name="Youens-Clark K."/>
            <person name="Lutzoni F."/>
            <person name="Miadlikowska J."/>
            <person name="Eastwood D.C."/>
            <person name="Hamelin R.C."/>
            <person name="Grigoriev I.V."/>
            <person name="U'Ren J.M."/>
        </authorList>
    </citation>
    <scope>NUCLEOTIDE SEQUENCE [LARGE SCALE GENOMIC DNA]</scope>
    <source>
        <strain evidence="1 2">ER1909</strain>
    </source>
</reference>
<sequence length="275" mass="31114">MATVLAPLQSPVGGDLDRLNQMIDYAFSRYQYVITPRECEEILTQSYWESVDAFCSYMIAANFGQSVPGTRNVKLPTTIRLYTDAELDAMENGHTVRPIREEPIHNEESEATYFEDVPHVDITQDFEETEEVELDDECLTPYTPDIRPPYSLIDPMKSLSEISLEVQADIPEDDPPAYSVTVDTPEESAITDADPERATHDTCDVDSVEDALRNDSIREAETEVSCTSRLALLRSLGSRAERKLRKLAHAGPLKRAAIRVREFKRRIRQKQANTS</sequence>
<dbReference type="EMBL" id="MU394379">
    <property type="protein sequence ID" value="KAI6082081.1"/>
    <property type="molecule type" value="Genomic_DNA"/>
</dbReference>
<dbReference type="Proteomes" id="UP001497680">
    <property type="component" value="Unassembled WGS sequence"/>
</dbReference>
<organism evidence="1 2">
    <name type="scientific">Hypoxylon rubiginosum</name>
    <dbReference type="NCBI Taxonomy" id="110542"/>
    <lineage>
        <taxon>Eukaryota</taxon>
        <taxon>Fungi</taxon>
        <taxon>Dikarya</taxon>
        <taxon>Ascomycota</taxon>
        <taxon>Pezizomycotina</taxon>
        <taxon>Sordariomycetes</taxon>
        <taxon>Xylariomycetidae</taxon>
        <taxon>Xylariales</taxon>
        <taxon>Hypoxylaceae</taxon>
        <taxon>Hypoxylon</taxon>
    </lineage>
</organism>